<sequence>MTDIMTDFVNKGCQKSNFIVGPCSIESYEQIRTAAASAKELGYKYFRGGAYKPRTSSSSFQGLGLTGIKYLHDVCQEFQLTSVSEIMSEKQLDEAYDYLDLIQVGARNMQNFELLKTLASVEKPILFKRGLMATIEEYLGALSYLQEKGKRNIILCERGIRGYDVETRNMLDIMAVPIIQQKVDLPIIVDVSHSTGRRDLLLPAAKVAKAVGANGIMMEVHPTPDLALSDAAQQIDYQQLAVLGQELWRHEG</sequence>
<reference evidence="3 4" key="1">
    <citation type="submission" date="2015-08" db="EMBL/GenBank/DDBJ databases">
        <title>Genome sequence of Streptococcus phocae subsp. phocae ATCC 51973T isolated from liver specimen obtained from seal.</title>
        <authorList>
            <person name="Avendano-Herrera R."/>
        </authorList>
    </citation>
    <scope>NUCLEOTIDE SEQUENCE [LARGE SCALE GENOMIC DNA]</scope>
    <source>
        <strain evidence="3 4">ATCC 51973</strain>
    </source>
</reference>
<feature type="domain" description="DAHP synthetase I/KDSA" evidence="2">
    <location>
        <begin position="14"/>
        <end position="248"/>
    </location>
</feature>
<evidence type="ECO:0000313" key="3">
    <source>
        <dbReference type="EMBL" id="KPJ22594.1"/>
    </source>
</evidence>
<protein>
    <submittedName>
        <fullName evidence="3">3-deoxy-7-phosphoheptulonate synthase</fullName>
    </submittedName>
</protein>
<dbReference type="InterPro" id="IPR006268">
    <property type="entry name" value="DAHP_syn_2"/>
</dbReference>
<dbReference type="SUPFAM" id="SSF51569">
    <property type="entry name" value="Aldolase"/>
    <property type="match status" value="1"/>
</dbReference>
<keyword evidence="1" id="KW-0808">Transferase</keyword>
<dbReference type="GO" id="GO:0009073">
    <property type="term" value="P:aromatic amino acid family biosynthetic process"/>
    <property type="evidence" value="ECO:0007669"/>
    <property type="project" value="InterPro"/>
</dbReference>
<dbReference type="InterPro" id="IPR006218">
    <property type="entry name" value="DAHP1/KDSA"/>
</dbReference>
<dbReference type="Proteomes" id="UP000049578">
    <property type="component" value="Unassembled WGS sequence"/>
</dbReference>
<dbReference type="GO" id="GO:0016832">
    <property type="term" value="F:aldehyde-lyase activity"/>
    <property type="evidence" value="ECO:0007669"/>
    <property type="project" value="InterPro"/>
</dbReference>
<evidence type="ECO:0000256" key="1">
    <source>
        <dbReference type="ARBA" id="ARBA00022679"/>
    </source>
</evidence>
<dbReference type="NCBIfam" id="TIGR01361">
    <property type="entry name" value="DAHP_synth_Bsub"/>
    <property type="match status" value="1"/>
</dbReference>
<name>A0A0P6S3A9_9STRE</name>
<dbReference type="RefSeq" id="WP_054278421.1">
    <property type="nucleotide sequence ID" value="NZ_LHQM01000010.1"/>
</dbReference>
<dbReference type="EMBL" id="LHQM01000010">
    <property type="protein sequence ID" value="KPJ22594.1"/>
    <property type="molecule type" value="Genomic_DNA"/>
</dbReference>
<dbReference type="PATRIC" id="fig|119224.3.peg.74"/>
<comment type="caution">
    <text evidence="3">The sequence shown here is derived from an EMBL/GenBank/DDBJ whole genome shotgun (WGS) entry which is preliminary data.</text>
</comment>
<dbReference type="Pfam" id="PF00793">
    <property type="entry name" value="DAHP_synth_1"/>
    <property type="match status" value="1"/>
</dbReference>
<dbReference type="AlphaFoldDB" id="A0A0P6S3A9"/>
<dbReference type="NCBIfam" id="NF009239">
    <property type="entry name" value="PRK12595.1"/>
    <property type="match status" value="1"/>
</dbReference>
<gene>
    <name evidence="3" type="ORF">AKK44_02775</name>
</gene>
<evidence type="ECO:0000259" key="2">
    <source>
        <dbReference type="Pfam" id="PF00793"/>
    </source>
</evidence>
<dbReference type="PANTHER" id="PTHR43018">
    <property type="entry name" value="PHOSPHO-2-DEHYDRO-3-DEOXYHEPTONATE ALDOLASE"/>
    <property type="match status" value="1"/>
</dbReference>
<dbReference type="Gene3D" id="3.20.20.70">
    <property type="entry name" value="Aldolase class I"/>
    <property type="match status" value="1"/>
</dbReference>
<dbReference type="STRING" id="119224.AKK44_02775"/>
<evidence type="ECO:0000313" key="4">
    <source>
        <dbReference type="Proteomes" id="UP000049578"/>
    </source>
</evidence>
<proteinExistence type="predicted"/>
<dbReference type="GO" id="GO:0016740">
    <property type="term" value="F:transferase activity"/>
    <property type="evidence" value="ECO:0007669"/>
    <property type="project" value="UniProtKB-KW"/>
</dbReference>
<dbReference type="PANTHER" id="PTHR43018:SF1">
    <property type="entry name" value="PROTEIN AROA(G)"/>
    <property type="match status" value="1"/>
</dbReference>
<organism evidence="3 4">
    <name type="scientific">Streptococcus phocae</name>
    <dbReference type="NCBI Taxonomy" id="119224"/>
    <lineage>
        <taxon>Bacteria</taxon>
        <taxon>Bacillati</taxon>
        <taxon>Bacillota</taxon>
        <taxon>Bacilli</taxon>
        <taxon>Lactobacillales</taxon>
        <taxon>Streptococcaceae</taxon>
        <taxon>Streptococcus</taxon>
    </lineage>
</organism>
<dbReference type="InterPro" id="IPR052899">
    <property type="entry name" value="Class-I_DAHP_synthase"/>
</dbReference>
<dbReference type="InterPro" id="IPR013785">
    <property type="entry name" value="Aldolase_TIM"/>
</dbReference>
<keyword evidence="4" id="KW-1185">Reference proteome</keyword>
<accession>A0A0P6S3A9</accession>